<sequence>MDVDFVLPVYNEQDAIVGSVDNLLTWLEAHASYTWRITIADNASSDLTLLMARELMRKHPWKVGILHLDKKDVDV</sequence>
<dbReference type="EMBL" id="KF118710">
    <property type="protein sequence ID" value="AIA85973.1"/>
    <property type="molecule type" value="Genomic_DNA"/>
</dbReference>
<dbReference type="Pfam" id="PF00535">
    <property type="entry name" value="Glycos_transf_2"/>
    <property type="match status" value="1"/>
</dbReference>
<evidence type="ECO:0000313" key="2">
    <source>
        <dbReference type="EMBL" id="AIA85973.1"/>
    </source>
</evidence>
<dbReference type="AlphaFoldDB" id="A0A060BNW8"/>
<dbReference type="Gene3D" id="3.90.550.10">
    <property type="entry name" value="Spore Coat Polysaccharide Biosynthesis Protein SpsA, Chain A"/>
    <property type="match status" value="1"/>
</dbReference>
<evidence type="ECO:0000259" key="1">
    <source>
        <dbReference type="Pfam" id="PF00535"/>
    </source>
</evidence>
<proteinExistence type="predicted"/>
<reference evidence="2" key="1">
    <citation type="journal article" date="2013" name="Environ. Microbiol.">
        <title>Seasonally variable intestinal metagenomes of the red palm weevil (Rhynchophorus ferrugineus).</title>
        <authorList>
            <person name="Jia S."/>
            <person name="Zhang X."/>
            <person name="Zhang G."/>
            <person name="Yin A."/>
            <person name="Zhang S."/>
            <person name="Li F."/>
            <person name="Wang L."/>
            <person name="Zhao D."/>
            <person name="Yun Q."/>
            <person name="Tala"/>
            <person name="Wang J."/>
            <person name="Sun G."/>
            <person name="Baabdullah M."/>
            <person name="Yu X."/>
            <person name="Hu S."/>
            <person name="Al-Mssallem I.S."/>
            <person name="Yu J."/>
        </authorList>
    </citation>
    <scope>NUCLEOTIDE SEQUENCE</scope>
</reference>
<dbReference type="InterPro" id="IPR001173">
    <property type="entry name" value="Glyco_trans_2-like"/>
</dbReference>
<feature type="non-terminal residue" evidence="2">
    <location>
        <position position="75"/>
    </location>
</feature>
<protein>
    <submittedName>
        <fullName evidence="2">CAZy families GT2 protein</fullName>
    </submittedName>
</protein>
<accession>A0A060BNW8</accession>
<organism evidence="2">
    <name type="scientific">uncultured Rhodococcus sp</name>
    <dbReference type="NCBI Taxonomy" id="194249"/>
    <lineage>
        <taxon>Bacteria</taxon>
        <taxon>Bacillati</taxon>
        <taxon>Actinomycetota</taxon>
        <taxon>Actinomycetes</taxon>
        <taxon>Mycobacteriales</taxon>
        <taxon>Nocardiaceae</taxon>
        <taxon>Rhodococcus</taxon>
        <taxon>environmental samples</taxon>
    </lineage>
</organism>
<dbReference type="SUPFAM" id="SSF53448">
    <property type="entry name" value="Nucleotide-diphospho-sugar transferases"/>
    <property type="match status" value="1"/>
</dbReference>
<dbReference type="InterPro" id="IPR029044">
    <property type="entry name" value="Nucleotide-diphossugar_trans"/>
</dbReference>
<feature type="domain" description="Glycosyltransferase 2-like" evidence="1">
    <location>
        <begin position="5"/>
        <end position="71"/>
    </location>
</feature>
<name>A0A060BNW8_9NOCA</name>